<dbReference type="GeneID" id="97046166"/>
<feature type="domain" description="IrrE N-terminal-like" evidence="1">
    <location>
        <begin position="57"/>
        <end position="129"/>
    </location>
</feature>
<organism evidence="2 3">
    <name type="scientific">Paraburkholderia sediminicola</name>
    <dbReference type="NCBI Taxonomy" id="458836"/>
    <lineage>
        <taxon>Bacteria</taxon>
        <taxon>Pseudomonadati</taxon>
        <taxon>Pseudomonadota</taxon>
        <taxon>Betaproteobacteria</taxon>
        <taxon>Burkholderiales</taxon>
        <taxon>Burkholderiaceae</taxon>
        <taxon>Paraburkholderia</taxon>
    </lineage>
</organism>
<gene>
    <name evidence="2" type="ORF">LMG24238_07628</name>
</gene>
<reference evidence="2 3" key="1">
    <citation type="submission" date="2020-04" db="EMBL/GenBank/DDBJ databases">
        <authorList>
            <person name="De Canck E."/>
        </authorList>
    </citation>
    <scope>NUCLEOTIDE SEQUENCE [LARGE SCALE GENOMIC DNA]</scope>
    <source>
        <strain evidence="2 3">LMG 24238</strain>
    </source>
</reference>
<proteinExistence type="predicted"/>
<dbReference type="InterPro" id="IPR052345">
    <property type="entry name" value="Rad_response_metalloprotease"/>
</dbReference>
<dbReference type="RefSeq" id="WP_175054981.1">
    <property type="nucleotide sequence ID" value="NZ_CADIKC010000023.1"/>
</dbReference>
<accession>A0A6J5CVH9</accession>
<dbReference type="Proteomes" id="UP000494255">
    <property type="component" value="Unassembled WGS sequence"/>
</dbReference>
<dbReference type="InterPro" id="IPR010359">
    <property type="entry name" value="IrrE_HExxH"/>
</dbReference>
<evidence type="ECO:0000313" key="3">
    <source>
        <dbReference type="Proteomes" id="UP000494255"/>
    </source>
</evidence>
<dbReference type="Pfam" id="PF06114">
    <property type="entry name" value="Peptidase_M78"/>
    <property type="match status" value="1"/>
</dbReference>
<dbReference type="PANTHER" id="PTHR43236">
    <property type="entry name" value="ANTITOXIN HIGA1"/>
    <property type="match status" value="1"/>
</dbReference>
<dbReference type="AlphaFoldDB" id="A0A6J5CVH9"/>
<sequence length="256" mass="28412">MAIDHSMLSPAEKLLWRYGVRDSSHIDLEAIANYRGAEVVYRRLCGCAARLVAAGNNAVISVDTGSYPRRRRFSLAHELAHWICDKDRGSFLCANGDIGPQNAEAKNVEAYANGYASQLILPSFLVDPWVEGKRINLDTAKALGDDFDASLTASAIKVARRAQAQTCVVCHNQTKRIWSQKNLSFPHDFYVKQELHQDTDAFSMAFGKGNGLSRPVREAADRWLQGPGAYRRTVETQSLKLPDDTVLTMITLLADK</sequence>
<evidence type="ECO:0000259" key="1">
    <source>
        <dbReference type="Pfam" id="PF06114"/>
    </source>
</evidence>
<dbReference type="EMBL" id="CADIKC010000023">
    <property type="protein sequence ID" value="CAB3745496.1"/>
    <property type="molecule type" value="Genomic_DNA"/>
</dbReference>
<dbReference type="PANTHER" id="PTHR43236:SF2">
    <property type="entry name" value="BLL0069 PROTEIN"/>
    <property type="match status" value="1"/>
</dbReference>
<name>A0A6J5CVH9_9BURK</name>
<dbReference type="Gene3D" id="1.10.10.2910">
    <property type="match status" value="1"/>
</dbReference>
<evidence type="ECO:0000313" key="2">
    <source>
        <dbReference type="EMBL" id="CAB3745496.1"/>
    </source>
</evidence>
<keyword evidence="3" id="KW-1185">Reference proteome</keyword>
<protein>
    <recommendedName>
        <fullName evidence="1">IrrE N-terminal-like domain-containing protein</fullName>
    </recommendedName>
</protein>